<feature type="transmembrane region" description="Helical" evidence="1">
    <location>
        <begin position="75"/>
        <end position="93"/>
    </location>
</feature>
<reference evidence="2 3" key="1">
    <citation type="submission" date="2015-10" db="EMBL/GenBank/DDBJ databases">
        <authorList>
            <person name="Gilbert D.G."/>
        </authorList>
    </citation>
    <scope>NUCLEOTIDE SEQUENCE [LARGE SCALE GENOMIC DNA]</scope>
    <source>
        <strain evidence="2 3">NRRL B-16712</strain>
    </source>
</reference>
<keyword evidence="1" id="KW-1133">Transmembrane helix</keyword>
<keyword evidence="1" id="KW-0472">Membrane</keyword>
<organism evidence="2 3">
    <name type="scientific">Actinoplanes awajinensis subsp. mycoplanecinus</name>
    <dbReference type="NCBI Taxonomy" id="135947"/>
    <lineage>
        <taxon>Bacteria</taxon>
        <taxon>Bacillati</taxon>
        <taxon>Actinomycetota</taxon>
        <taxon>Actinomycetes</taxon>
        <taxon>Micromonosporales</taxon>
        <taxon>Micromonosporaceae</taxon>
        <taxon>Actinoplanes</taxon>
    </lineage>
</organism>
<proteinExistence type="predicted"/>
<dbReference type="AlphaFoldDB" id="A0A101JTH0"/>
<dbReference type="EMBL" id="LLZH01000167">
    <property type="protein sequence ID" value="KUL32745.1"/>
    <property type="molecule type" value="Genomic_DNA"/>
</dbReference>
<evidence type="ECO:0000313" key="2">
    <source>
        <dbReference type="EMBL" id="KUL32745.1"/>
    </source>
</evidence>
<evidence type="ECO:0000256" key="1">
    <source>
        <dbReference type="SAM" id="Phobius"/>
    </source>
</evidence>
<comment type="caution">
    <text evidence="2">The sequence shown here is derived from an EMBL/GenBank/DDBJ whole genome shotgun (WGS) entry which is preliminary data.</text>
</comment>
<name>A0A101JTH0_9ACTN</name>
<evidence type="ECO:0000313" key="3">
    <source>
        <dbReference type="Proteomes" id="UP000053244"/>
    </source>
</evidence>
<gene>
    <name evidence="2" type="ORF">ADL15_19755</name>
</gene>
<keyword evidence="3" id="KW-1185">Reference proteome</keyword>
<feature type="transmembrane region" description="Helical" evidence="1">
    <location>
        <begin position="42"/>
        <end position="63"/>
    </location>
</feature>
<protein>
    <submittedName>
        <fullName evidence="2">Uncharacterized protein</fullName>
    </submittedName>
</protein>
<accession>A0A101JTH0</accession>
<sequence>MTGLTVLTVVVIGLALAAVALVVLLVVSPASGVSLVPGWLTAAGASTTVITGGLVAAVLAGLAVINSRRGRRSGLLVLLAVATVLVTAATHRITDDHGDRGDREPATENTCVVYSGGSQSCPGG</sequence>
<dbReference type="Proteomes" id="UP000053244">
    <property type="component" value="Unassembled WGS sequence"/>
</dbReference>
<keyword evidence="1" id="KW-0812">Transmembrane</keyword>